<name>A0ACB8XTF8_ARCLA</name>
<reference evidence="2" key="1">
    <citation type="journal article" date="2022" name="Mol. Ecol. Resour.">
        <title>The genomes of chicory, endive, great burdock and yacon provide insights into Asteraceae palaeo-polyploidization history and plant inulin production.</title>
        <authorList>
            <person name="Fan W."/>
            <person name="Wang S."/>
            <person name="Wang H."/>
            <person name="Wang A."/>
            <person name="Jiang F."/>
            <person name="Liu H."/>
            <person name="Zhao H."/>
            <person name="Xu D."/>
            <person name="Zhang Y."/>
        </authorList>
    </citation>
    <scope>NUCLEOTIDE SEQUENCE [LARGE SCALE GENOMIC DNA]</scope>
    <source>
        <strain evidence="2">cv. Niubang</strain>
    </source>
</reference>
<evidence type="ECO:0000313" key="1">
    <source>
        <dbReference type="EMBL" id="KAI3673481.1"/>
    </source>
</evidence>
<dbReference type="Proteomes" id="UP001055879">
    <property type="component" value="Linkage Group LG15"/>
</dbReference>
<organism evidence="1 2">
    <name type="scientific">Arctium lappa</name>
    <name type="common">Greater burdock</name>
    <name type="synonym">Lappa major</name>
    <dbReference type="NCBI Taxonomy" id="4217"/>
    <lineage>
        <taxon>Eukaryota</taxon>
        <taxon>Viridiplantae</taxon>
        <taxon>Streptophyta</taxon>
        <taxon>Embryophyta</taxon>
        <taxon>Tracheophyta</taxon>
        <taxon>Spermatophyta</taxon>
        <taxon>Magnoliopsida</taxon>
        <taxon>eudicotyledons</taxon>
        <taxon>Gunneridae</taxon>
        <taxon>Pentapetalae</taxon>
        <taxon>asterids</taxon>
        <taxon>campanulids</taxon>
        <taxon>Asterales</taxon>
        <taxon>Asteraceae</taxon>
        <taxon>Carduoideae</taxon>
        <taxon>Cardueae</taxon>
        <taxon>Arctiinae</taxon>
        <taxon>Arctium</taxon>
    </lineage>
</organism>
<sequence>MLYKRSRMCGGCDYLRLWSGFFDVVFAIHQTPLSQSMSQLNVRLYQLLKHARSLSQTKQIHAQIIFRSLGGSNNLIGELIRSYRTHGKLKSVRKVFSEYPSLPPTFLWNLVIQAYSKTSFTEESLHLFKEMLLFGGRHSLAVPDDYTFTFTITACSRHRTLLAFGQNCHTMVIKHGYDSDVCVGNALVSMYVVYSRTVSAQKVFDEMPQRDTITWTSLVKGYATNGNMSQAEKVFVKMPERNEVSWAVMIAGYVRHEMYNHALRCFNDMLAEGNLEPNEAIFVSVLSACAHLGQISQGKWIHFYIDKNRVPKSSNIATALIDMYAKCGKIDCAKQVFDETNRRDLLTWTSLISGLSMHGLGKEALHMFDEMLAKGIKPDNITLVSVLNACSHSGQVEEGISIFYNMERSWGISPKIEHFGCLIDLLSRAGRLEDAFKAIKTMDIKPDAVIWRALLSACRVHGNASLAEGIIQHVSRAGDGGGGGHLLLSNLYASLGQWENVRRIRESKVENGDVSTPGCSYIEIDGVVHEFLAADKLHPLIAAINSKLNEVMKRISLDGGL</sequence>
<comment type="caution">
    <text evidence="1">The sequence shown here is derived from an EMBL/GenBank/DDBJ whole genome shotgun (WGS) entry which is preliminary data.</text>
</comment>
<reference evidence="1 2" key="2">
    <citation type="journal article" date="2022" name="Mol. Ecol. Resour.">
        <title>The genomes of chicory, endive, great burdock and yacon provide insights into Asteraceae paleo-polyploidization history and plant inulin production.</title>
        <authorList>
            <person name="Fan W."/>
            <person name="Wang S."/>
            <person name="Wang H."/>
            <person name="Wang A."/>
            <person name="Jiang F."/>
            <person name="Liu H."/>
            <person name="Zhao H."/>
            <person name="Xu D."/>
            <person name="Zhang Y."/>
        </authorList>
    </citation>
    <scope>NUCLEOTIDE SEQUENCE [LARGE SCALE GENOMIC DNA]</scope>
    <source>
        <strain evidence="2">cv. Niubang</strain>
    </source>
</reference>
<dbReference type="EMBL" id="CM042061">
    <property type="protein sequence ID" value="KAI3673481.1"/>
    <property type="molecule type" value="Genomic_DNA"/>
</dbReference>
<keyword evidence="2" id="KW-1185">Reference proteome</keyword>
<accession>A0ACB8XTF8</accession>
<protein>
    <submittedName>
        <fullName evidence="1">Uncharacterized protein</fullName>
    </submittedName>
</protein>
<evidence type="ECO:0000313" key="2">
    <source>
        <dbReference type="Proteomes" id="UP001055879"/>
    </source>
</evidence>
<proteinExistence type="predicted"/>
<gene>
    <name evidence="1" type="ORF">L6452_39600</name>
</gene>